<keyword evidence="3" id="KW-1185">Reference proteome</keyword>
<dbReference type="InterPro" id="IPR029058">
    <property type="entry name" value="AB_hydrolase_fold"/>
</dbReference>
<evidence type="ECO:0000313" key="3">
    <source>
        <dbReference type="Proteomes" id="UP001163105"/>
    </source>
</evidence>
<dbReference type="EMBL" id="JAQHRD010000004">
    <property type="protein sequence ID" value="KAJ6442461.1"/>
    <property type="molecule type" value="Genomic_DNA"/>
</dbReference>
<name>A0AB34FUY1_9HYPO</name>
<dbReference type="Gene3D" id="3.40.50.1820">
    <property type="entry name" value="alpha/beta hydrolase"/>
    <property type="match status" value="2"/>
</dbReference>
<organism evidence="2 3">
    <name type="scientific">Purpureocillium lavendulum</name>
    <dbReference type="NCBI Taxonomy" id="1247861"/>
    <lineage>
        <taxon>Eukaryota</taxon>
        <taxon>Fungi</taxon>
        <taxon>Dikarya</taxon>
        <taxon>Ascomycota</taxon>
        <taxon>Pezizomycotina</taxon>
        <taxon>Sordariomycetes</taxon>
        <taxon>Hypocreomycetidae</taxon>
        <taxon>Hypocreales</taxon>
        <taxon>Ophiocordycipitaceae</taxon>
        <taxon>Purpureocillium</taxon>
    </lineage>
</organism>
<gene>
    <name evidence="2" type="ORF">O9K51_06020</name>
</gene>
<dbReference type="InterPro" id="IPR000073">
    <property type="entry name" value="AB_hydrolase_1"/>
</dbReference>
<reference evidence="2" key="1">
    <citation type="submission" date="2023-01" db="EMBL/GenBank/DDBJ databases">
        <title>The growth and conidiation of Purpureocillium lavendulum are regulated by nitrogen source and histone H3K14 acetylation.</title>
        <authorList>
            <person name="Tang P."/>
            <person name="Han J."/>
            <person name="Zhang C."/>
            <person name="Tang P."/>
            <person name="Qi F."/>
            <person name="Zhang K."/>
            <person name="Liang L."/>
        </authorList>
    </citation>
    <scope>NUCLEOTIDE SEQUENCE</scope>
    <source>
        <strain evidence="2">YMF1.00683</strain>
    </source>
</reference>
<comment type="caution">
    <text evidence="2">The sequence shown here is derived from an EMBL/GenBank/DDBJ whole genome shotgun (WGS) entry which is preliminary data.</text>
</comment>
<sequence length="230" mass="25439">MAKSKPTILLVHGGWHTTEAYRQLLDIFESKGYETCAPELPSGAEDTPANPPEADIRCIANATRSLVEMGEEVVVVAHSYGGAIAPQALHGLGLRFLLEVGKSLEMSAPVEILPWVEYEGDFKIITPGYDAGPVFYPDLPRDEQQAWLAKFTKHPKACSFYSPKQSFYEEVDLAYVYCELDEAAPFVAQKAMVDAIRKPHIDFQEATLQSGHFPMLSMPDVLADTILGFM</sequence>
<proteinExistence type="predicted"/>
<dbReference type="PANTHER" id="PTHR37017">
    <property type="entry name" value="AB HYDROLASE-1 DOMAIN-CONTAINING PROTEIN-RELATED"/>
    <property type="match status" value="1"/>
</dbReference>
<protein>
    <submittedName>
        <fullName evidence="2">Glycosyltransferase family 32 protein</fullName>
    </submittedName>
</protein>
<dbReference type="InterPro" id="IPR052897">
    <property type="entry name" value="Sec-Metab_Biosynth_Hydrolase"/>
</dbReference>
<accession>A0AB34FUY1</accession>
<dbReference type="PANTHER" id="PTHR37017:SF13">
    <property type="entry name" value="AB HYDROLASE-1 DOMAIN-CONTAINING PROTEIN"/>
    <property type="match status" value="1"/>
</dbReference>
<dbReference type="Proteomes" id="UP001163105">
    <property type="component" value="Unassembled WGS sequence"/>
</dbReference>
<dbReference type="SUPFAM" id="SSF53474">
    <property type="entry name" value="alpha/beta-Hydrolases"/>
    <property type="match status" value="1"/>
</dbReference>
<feature type="domain" description="AB hydrolase-1" evidence="1">
    <location>
        <begin position="8"/>
        <end position="224"/>
    </location>
</feature>
<evidence type="ECO:0000313" key="2">
    <source>
        <dbReference type="EMBL" id="KAJ6442461.1"/>
    </source>
</evidence>
<dbReference type="Pfam" id="PF12697">
    <property type="entry name" value="Abhydrolase_6"/>
    <property type="match status" value="1"/>
</dbReference>
<evidence type="ECO:0000259" key="1">
    <source>
        <dbReference type="Pfam" id="PF12697"/>
    </source>
</evidence>
<dbReference type="AlphaFoldDB" id="A0AB34FUY1"/>